<dbReference type="EMBL" id="FOAD01000001">
    <property type="protein sequence ID" value="SEK35950.1"/>
    <property type="molecule type" value="Genomic_DNA"/>
</dbReference>
<organism evidence="1 3">
    <name type="scientific">Haloferax larsenii</name>
    <dbReference type="NCBI Taxonomy" id="302484"/>
    <lineage>
        <taxon>Archaea</taxon>
        <taxon>Methanobacteriati</taxon>
        <taxon>Methanobacteriota</taxon>
        <taxon>Stenosarchaea group</taxon>
        <taxon>Halobacteria</taxon>
        <taxon>Halobacteriales</taxon>
        <taxon>Haloferacaceae</taxon>
        <taxon>Haloferax</taxon>
    </lineage>
</organism>
<sequence length="68" mass="7822">MSTRRPRRGTTALDRLRDHYTDADRECSKCGFVDEDGEWSAKTTGNRIDYRRVCPSCGAIEVRTLKLK</sequence>
<dbReference type="NCBIfam" id="NF041911">
    <property type="entry name" value="HVO_0649"/>
    <property type="match status" value="1"/>
</dbReference>
<proteinExistence type="predicted"/>
<evidence type="ECO:0000313" key="1">
    <source>
        <dbReference type="EMBL" id="SEK35950.1"/>
    </source>
</evidence>
<evidence type="ECO:0000313" key="4">
    <source>
        <dbReference type="Proteomes" id="UP001058330"/>
    </source>
</evidence>
<dbReference type="Proteomes" id="UP000183894">
    <property type="component" value="Unassembled WGS sequence"/>
</dbReference>
<evidence type="ECO:0008006" key="5">
    <source>
        <dbReference type="Google" id="ProtNLM"/>
    </source>
</evidence>
<dbReference type="AlphaFoldDB" id="A0A1H7GHK3"/>
<dbReference type="GeneID" id="74528800"/>
<dbReference type="EMBL" id="CP078063">
    <property type="protein sequence ID" value="UVE51936.1"/>
    <property type="molecule type" value="Genomic_DNA"/>
</dbReference>
<protein>
    <recommendedName>
        <fullName evidence="5">Small CPxCG-related zinc finger protein</fullName>
    </recommendedName>
</protein>
<evidence type="ECO:0000313" key="2">
    <source>
        <dbReference type="EMBL" id="UVE51936.1"/>
    </source>
</evidence>
<accession>A0A1H7GHK3</accession>
<dbReference type="Proteomes" id="UP001058330">
    <property type="component" value="Chromosome"/>
</dbReference>
<dbReference type="RefSeq" id="WP_139198260.1">
    <property type="nucleotide sequence ID" value="NZ_CP078063.1"/>
</dbReference>
<name>A0A1H7GHK3_HALLR</name>
<reference evidence="1 3" key="1">
    <citation type="submission" date="2016-10" db="EMBL/GenBank/DDBJ databases">
        <authorList>
            <person name="de Groot N.N."/>
        </authorList>
    </citation>
    <scope>NUCLEOTIDE SEQUENCE [LARGE SCALE GENOMIC DNA]</scope>
    <source>
        <strain evidence="1 3">CDM_5</strain>
    </source>
</reference>
<keyword evidence="4" id="KW-1185">Reference proteome</keyword>
<gene>
    <name evidence="2" type="ORF">KU306_07835</name>
    <name evidence="1" type="ORF">SAMN04488691_101279</name>
</gene>
<dbReference type="OrthoDB" id="165303at2157"/>
<reference evidence="2" key="2">
    <citation type="submission" date="2021-07" db="EMBL/GenBank/DDBJ databases">
        <title>Studies on halocins as antimicrobial molecules from haloarchaea.</title>
        <authorList>
            <person name="Kumar S."/>
            <person name="Khare S.K."/>
        </authorList>
    </citation>
    <scope>NUCLEOTIDE SEQUENCE</scope>
    <source>
        <strain evidence="2">NCIM 5678</strain>
    </source>
</reference>
<evidence type="ECO:0000313" key="3">
    <source>
        <dbReference type="Proteomes" id="UP000183894"/>
    </source>
</evidence>
<dbReference type="InterPro" id="IPR049696">
    <property type="entry name" value="HVO_0649-like"/>
</dbReference>